<dbReference type="GO" id="GO:0006605">
    <property type="term" value="P:protein targeting"/>
    <property type="evidence" value="ECO:0007669"/>
    <property type="project" value="UniProtKB-UniRule"/>
</dbReference>
<evidence type="ECO:0000256" key="4">
    <source>
        <dbReference type="ARBA" id="ARBA00022927"/>
    </source>
</evidence>
<dbReference type="Pfam" id="PF00584">
    <property type="entry name" value="SecE"/>
    <property type="match status" value="1"/>
</dbReference>
<sequence>MAQKGKASSKTTVRRIKATDDAPKKEKAVAKKFNKPTKITTKASKKSGEKGGLIGYFKGAWEELKLVRWPTRSAAWAMTAAVLIFTFAFVVLILLLDAAFNWGFNQILK</sequence>
<evidence type="ECO:0000256" key="9">
    <source>
        <dbReference type="SAM" id="MobiDB-lite"/>
    </source>
</evidence>
<dbReference type="GO" id="GO:0009306">
    <property type="term" value="P:protein secretion"/>
    <property type="evidence" value="ECO:0007669"/>
    <property type="project" value="UniProtKB-UniRule"/>
</dbReference>
<feature type="compositionally biased region" description="Polar residues" evidence="9">
    <location>
        <begin position="1"/>
        <end position="11"/>
    </location>
</feature>
<dbReference type="GO" id="GO:0043952">
    <property type="term" value="P:protein transport by the Sec complex"/>
    <property type="evidence" value="ECO:0007669"/>
    <property type="project" value="UniProtKB-UniRule"/>
</dbReference>
<comment type="subunit">
    <text evidence="8">Component of the Sec protein translocase complex. Heterotrimer consisting of SecY, SecE and SecG subunits. The heterotrimers can form oligomers, although 1 heterotrimer is thought to be able to translocate proteins. Interacts with the ribosome. Interacts with SecDF, and other proteins may be involved. Interacts with SecA.</text>
</comment>
<evidence type="ECO:0000256" key="1">
    <source>
        <dbReference type="ARBA" id="ARBA00004370"/>
    </source>
</evidence>
<proteinExistence type="inferred from homology"/>
<evidence type="ECO:0000256" key="5">
    <source>
        <dbReference type="ARBA" id="ARBA00022989"/>
    </source>
</evidence>
<dbReference type="KEGG" id="mnd:KOY48_02565"/>
<evidence type="ECO:0000313" key="11">
    <source>
        <dbReference type="Proteomes" id="UP000679129"/>
    </source>
</evidence>
<dbReference type="GO" id="GO:0008320">
    <property type="term" value="F:protein transmembrane transporter activity"/>
    <property type="evidence" value="ECO:0007669"/>
    <property type="project" value="UniProtKB-UniRule"/>
</dbReference>
<dbReference type="Gene3D" id="1.20.5.1030">
    <property type="entry name" value="Preprotein translocase secy subunit"/>
    <property type="match status" value="1"/>
</dbReference>
<comment type="subcellular location">
    <subcellularLocation>
        <location evidence="8">Cell membrane</location>
        <topology evidence="8">Single-pass membrane protein</topology>
    </subcellularLocation>
    <subcellularLocation>
        <location evidence="1">Membrane</location>
    </subcellularLocation>
</comment>
<keyword evidence="6 8" id="KW-0811">Translocation</keyword>
<feature type="transmembrane region" description="Helical" evidence="8">
    <location>
        <begin position="74"/>
        <end position="96"/>
    </location>
</feature>
<dbReference type="Proteomes" id="UP000679129">
    <property type="component" value="Chromosome"/>
</dbReference>
<evidence type="ECO:0000256" key="6">
    <source>
        <dbReference type="ARBA" id="ARBA00023010"/>
    </source>
</evidence>
<keyword evidence="4 8" id="KW-0653">Protein transport</keyword>
<accession>A0A8F1MDA0</accession>
<dbReference type="InterPro" id="IPR001901">
    <property type="entry name" value="Translocase_SecE/Sec61-g"/>
</dbReference>
<dbReference type="InterPro" id="IPR038379">
    <property type="entry name" value="SecE_sf"/>
</dbReference>
<dbReference type="GO" id="GO:0005886">
    <property type="term" value="C:plasma membrane"/>
    <property type="evidence" value="ECO:0007669"/>
    <property type="project" value="UniProtKB-SubCell"/>
</dbReference>
<comment type="function">
    <text evidence="8">Essential subunit of the Sec protein translocation channel SecYEG. Clamps together the 2 halves of SecY. May contact the channel plug during translocation.</text>
</comment>
<reference evidence="10" key="1">
    <citation type="submission" date="2021-06" db="EMBL/GenBank/DDBJ databases">
        <title>An adapted protocol for Saccharibacteria cultivation: two new species join this phylum of Candidate Phyla Radiations.</title>
        <authorList>
            <person name="Ibrahim A."/>
            <person name="Maatouk M."/>
            <person name="Zgheib R."/>
            <person name="Haddad G."/>
            <person name="Bou Khalil J."/>
            <person name="Raoult D."/>
            <person name="Bittar F."/>
        </authorList>
    </citation>
    <scope>NUCLEOTIDE SEQUENCE</scope>
    <source>
        <strain evidence="10">IHU1</strain>
    </source>
</reference>
<keyword evidence="7 8" id="KW-0472">Membrane</keyword>
<keyword evidence="2 8" id="KW-0813">Transport</keyword>
<evidence type="ECO:0000256" key="2">
    <source>
        <dbReference type="ARBA" id="ARBA00022448"/>
    </source>
</evidence>
<protein>
    <recommendedName>
        <fullName evidence="8">Protein translocase subunit SecE</fullName>
    </recommendedName>
</protein>
<dbReference type="InterPro" id="IPR005807">
    <property type="entry name" value="SecE_bac"/>
</dbReference>
<name>A0A8F1MDA0_9BACT</name>
<evidence type="ECO:0000256" key="3">
    <source>
        <dbReference type="ARBA" id="ARBA00022692"/>
    </source>
</evidence>
<keyword evidence="3 8" id="KW-0812">Transmembrane</keyword>
<evidence type="ECO:0000256" key="7">
    <source>
        <dbReference type="ARBA" id="ARBA00023136"/>
    </source>
</evidence>
<keyword evidence="5 8" id="KW-1133">Transmembrane helix</keyword>
<dbReference type="AlphaFoldDB" id="A0A8F1MDA0"/>
<keyword evidence="11" id="KW-1185">Reference proteome</keyword>
<dbReference type="HAMAP" id="MF_00422">
    <property type="entry name" value="SecE"/>
    <property type="match status" value="1"/>
</dbReference>
<comment type="similarity">
    <text evidence="8">Belongs to the SecE/SEC61-gamma family.</text>
</comment>
<organism evidence="10 11">
    <name type="scientific">Candidatus Minimicrobia naudis</name>
    <dbReference type="NCBI Taxonomy" id="2841263"/>
    <lineage>
        <taxon>Bacteria</taxon>
        <taxon>Candidatus Saccharimonadota</taxon>
        <taxon>Candidatus Saccharimonadota incertae sedis</taxon>
        <taxon>Candidatus Minimicrobia</taxon>
    </lineage>
</organism>
<keyword evidence="8" id="KW-1003">Cell membrane</keyword>
<feature type="region of interest" description="Disordered" evidence="9">
    <location>
        <begin position="1"/>
        <end position="30"/>
    </location>
</feature>
<evidence type="ECO:0000313" key="10">
    <source>
        <dbReference type="EMBL" id="QWQ32687.1"/>
    </source>
</evidence>
<dbReference type="EMBL" id="CP076460">
    <property type="protein sequence ID" value="QWQ32687.1"/>
    <property type="molecule type" value="Genomic_DNA"/>
</dbReference>
<dbReference type="NCBIfam" id="TIGR00964">
    <property type="entry name" value="secE_bact"/>
    <property type="match status" value="1"/>
</dbReference>
<feature type="compositionally biased region" description="Basic and acidic residues" evidence="9">
    <location>
        <begin position="17"/>
        <end position="29"/>
    </location>
</feature>
<dbReference type="GO" id="GO:0065002">
    <property type="term" value="P:intracellular protein transmembrane transport"/>
    <property type="evidence" value="ECO:0007669"/>
    <property type="project" value="UniProtKB-UniRule"/>
</dbReference>
<evidence type="ECO:0000256" key="8">
    <source>
        <dbReference type="HAMAP-Rule" id="MF_00422"/>
    </source>
</evidence>
<gene>
    <name evidence="8 10" type="primary">secE</name>
    <name evidence="10" type="ORF">KOY48_02565</name>
</gene>